<gene>
    <name evidence="1" type="ORF">JGU71_29310</name>
</gene>
<proteinExistence type="predicted"/>
<accession>A0A934NWS9</accession>
<organism evidence="1 2">
    <name type="scientific">Antrihabitans stalagmiti</name>
    <dbReference type="NCBI Taxonomy" id="2799499"/>
    <lineage>
        <taxon>Bacteria</taxon>
        <taxon>Bacillati</taxon>
        <taxon>Actinomycetota</taxon>
        <taxon>Actinomycetes</taxon>
        <taxon>Mycobacteriales</taxon>
        <taxon>Nocardiaceae</taxon>
        <taxon>Antrihabitans</taxon>
    </lineage>
</organism>
<protein>
    <submittedName>
        <fullName evidence="1">Uncharacterized protein</fullName>
    </submittedName>
</protein>
<comment type="caution">
    <text evidence="1">The sequence shown here is derived from an EMBL/GenBank/DDBJ whole genome shotgun (WGS) entry which is preliminary data.</text>
</comment>
<reference evidence="1" key="1">
    <citation type="submission" date="2020-12" db="EMBL/GenBank/DDBJ databases">
        <title>Antrihabitans popcorni sp. nov. and Antrihabitans auranticaus sp. nov., isolated from a larva cave.</title>
        <authorList>
            <person name="Lee S.D."/>
            <person name="Kim I.S."/>
        </authorList>
    </citation>
    <scope>NUCLEOTIDE SEQUENCE</scope>
    <source>
        <strain evidence="1">YC3-6</strain>
    </source>
</reference>
<name>A0A934NWS9_9NOCA</name>
<sequence length="62" mass="6808">MSTLTEEDLDVGGHAQRLRESGTPWTAIGIELGCTSDTARRLANAYVTLANERARKDQISLF</sequence>
<dbReference type="EMBL" id="JAEMNV010000022">
    <property type="protein sequence ID" value="MBJ8342988.1"/>
    <property type="molecule type" value="Genomic_DNA"/>
</dbReference>
<keyword evidence="2" id="KW-1185">Reference proteome</keyword>
<dbReference type="Proteomes" id="UP000655868">
    <property type="component" value="Unassembled WGS sequence"/>
</dbReference>
<dbReference type="AlphaFoldDB" id="A0A934NWS9"/>
<evidence type="ECO:0000313" key="1">
    <source>
        <dbReference type="EMBL" id="MBJ8342988.1"/>
    </source>
</evidence>
<evidence type="ECO:0000313" key="2">
    <source>
        <dbReference type="Proteomes" id="UP000655868"/>
    </source>
</evidence>